<evidence type="ECO:0000256" key="7">
    <source>
        <dbReference type="ARBA" id="ARBA00023004"/>
    </source>
</evidence>
<keyword evidence="9 13" id="KW-0798">TonB box</keyword>
<feature type="domain" description="TonB-dependent receptor plug" evidence="16">
    <location>
        <begin position="66"/>
        <end position="168"/>
    </location>
</feature>
<dbReference type="InterPro" id="IPR036942">
    <property type="entry name" value="Beta-barrel_TonB_sf"/>
</dbReference>
<dbReference type="Proteomes" id="UP001390963">
    <property type="component" value="Unassembled WGS sequence"/>
</dbReference>
<sequence length="707" mass="79339">MKTSPYKIFIFLLIATISYGAVAQDDRKNDKAKDSTDLKFQYLEEVQVAGFGRKDSLSRSNANIIIPTAILSTEKIEAYSPVELVSAINEIPGVYIQRGAINTNRITIRGVGSRTLYGTNKIRAYFNGIPITNGGGETAIDSYDPEYLEAVEIVKGPKATAYGTNLGGTILLTSKEVAAGKTEFNSSLTLGSFELFKNTIAVATATEKWAVNLKYDHLQTQGFRENNYYNRKALLLNSSYKFNRHSTVSLLAKYTDYYAQIPSSIGKTAFEEDPTQAAFSWKAAQGFEDNRQTLIGIGFTHQFSENLSNSSSVFYSYLDHYEPRPFNILDEYTHGYGARTVFTGDFKLLKKVVTFSLGSEYYKDEYNWKTIENLYEENNGNGSLEGSVASENLELRSNFNAFATITTVFLKKLKTQVGLNFNATEYTYRDHFNTGAANKSADRNFKPILAPSVNLHYTFSENLLGYFSFSLGFNYPSLEETLTPDGIINPTLGPEKGYNYEVGSNVFLFNRKLSLEVAAYFLSITDLLVADRIGEDQYIGRNAGKTHHKGIEIGVRYFQKMGREFTISPYINSEFTRHRFIDFTDGESDYSQKKLTGVPALKVSGGLNSNFNQFTLNANFLHVGEMPMTDSNSLYSDAYTVFNLKTTYTQKLGKRLQLQLHLGVNNIGNKKYASSILINATSFGTSEPRYYYPGLPRNWYGVVSLWL</sequence>
<feature type="domain" description="TonB-dependent receptor-like beta-barrel" evidence="15">
    <location>
        <begin position="233"/>
        <end position="667"/>
    </location>
</feature>
<proteinExistence type="inferred from homology"/>
<evidence type="ECO:0000256" key="2">
    <source>
        <dbReference type="ARBA" id="ARBA00022448"/>
    </source>
</evidence>
<accession>A0AB35YUV0</accession>
<dbReference type="AlphaFoldDB" id="A0AB35YUV0"/>
<dbReference type="GO" id="GO:0015344">
    <property type="term" value="F:siderophore uptake transmembrane transporter activity"/>
    <property type="evidence" value="ECO:0007669"/>
    <property type="project" value="TreeGrafter"/>
</dbReference>
<evidence type="ECO:0000256" key="4">
    <source>
        <dbReference type="ARBA" id="ARBA00022496"/>
    </source>
</evidence>
<organism evidence="17 19">
    <name type="scientific">Aequorivita flava</name>
    <dbReference type="NCBI Taxonomy" id="3114371"/>
    <lineage>
        <taxon>Bacteria</taxon>
        <taxon>Pseudomonadati</taxon>
        <taxon>Bacteroidota</taxon>
        <taxon>Flavobacteriia</taxon>
        <taxon>Flavobacteriales</taxon>
        <taxon>Flavobacteriaceae</taxon>
        <taxon>Aequorivita</taxon>
    </lineage>
</organism>
<dbReference type="PANTHER" id="PTHR32552">
    <property type="entry name" value="FERRICHROME IRON RECEPTOR-RELATED"/>
    <property type="match status" value="1"/>
</dbReference>
<keyword evidence="8" id="KW-0406">Ion transport</keyword>
<dbReference type="Gene3D" id="2.170.130.10">
    <property type="entry name" value="TonB-dependent receptor, plug domain"/>
    <property type="match status" value="1"/>
</dbReference>
<feature type="signal peptide" evidence="14">
    <location>
        <begin position="1"/>
        <end position="23"/>
    </location>
</feature>
<dbReference type="InterPro" id="IPR000531">
    <property type="entry name" value="Beta-barrel_TonB"/>
</dbReference>
<evidence type="ECO:0000256" key="1">
    <source>
        <dbReference type="ARBA" id="ARBA00004571"/>
    </source>
</evidence>
<keyword evidence="17" id="KW-0675">Receptor</keyword>
<keyword evidence="4" id="KW-0410">Iron transport</keyword>
<keyword evidence="7" id="KW-0408">Iron</keyword>
<dbReference type="Gene3D" id="2.40.170.20">
    <property type="entry name" value="TonB-dependent receptor, beta-barrel domain"/>
    <property type="match status" value="1"/>
</dbReference>
<evidence type="ECO:0000256" key="10">
    <source>
        <dbReference type="ARBA" id="ARBA00023136"/>
    </source>
</evidence>
<evidence type="ECO:0000256" key="14">
    <source>
        <dbReference type="SAM" id="SignalP"/>
    </source>
</evidence>
<keyword evidence="3 12" id="KW-1134">Transmembrane beta strand</keyword>
<evidence type="ECO:0000313" key="20">
    <source>
        <dbReference type="Proteomes" id="UP001390963"/>
    </source>
</evidence>
<dbReference type="PANTHER" id="PTHR32552:SF68">
    <property type="entry name" value="FERRICHROME OUTER MEMBRANE TRANSPORTER_PHAGE RECEPTOR"/>
    <property type="match status" value="1"/>
</dbReference>
<evidence type="ECO:0000256" key="5">
    <source>
        <dbReference type="ARBA" id="ARBA00022692"/>
    </source>
</evidence>
<evidence type="ECO:0000256" key="12">
    <source>
        <dbReference type="PROSITE-ProRule" id="PRU01360"/>
    </source>
</evidence>
<dbReference type="GO" id="GO:0009279">
    <property type="term" value="C:cell outer membrane"/>
    <property type="evidence" value="ECO:0007669"/>
    <property type="project" value="UniProtKB-SubCell"/>
</dbReference>
<dbReference type="Pfam" id="PF07715">
    <property type="entry name" value="Plug"/>
    <property type="match status" value="1"/>
</dbReference>
<dbReference type="InterPro" id="IPR012910">
    <property type="entry name" value="Plug_dom"/>
</dbReference>
<keyword evidence="6 14" id="KW-0732">Signal</keyword>
<name>A0AB35YUV0_9FLAO</name>
<protein>
    <submittedName>
        <fullName evidence="17">TonB-dependent receptor</fullName>
    </submittedName>
</protein>
<comment type="similarity">
    <text evidence="12 13">Belongs to the TonB-dependent receptor family.</text>
</comment>
<comment type="caution">
    <text evidence="17">The sequence shown here is derived from an EMBL/GenBank/DDBJ whole genome shotgun (WGS) entry which is preliminary data.</text>
</comment>
<evidence type="ECO:0000256" key="13">
    <source>
        <dbReference type="RuleBase" id="RU003357"/>
    </source>
</evidence>
<keyword evidence="20" id="KW-1185">Reference proteome</keyword>
<dbReference type="SUPFAM" id="SSF56935">
    <property type="entry name" value="Porins"/>
    <property type="match status" value="1"/>
</dbReference>
<evidence type="ECO:0000256" key="6">
    <source>
        <dbReference type="ARBA" id="ARBA00022729"/>
    </source>
</evidence>
<evidence type="ECO:0000256" key="9">
    <source>
        <dbReference type="ARBA" id="ARBA00023077"/>
    </source>
</evidence>
<keyword evidence="11 12" id="KW-0998">Cell outer membrane</keyword>
<evidence type="ECO:0000313" key="18">
    <source>
        <dbReference type="EMBL" id="MEM0574086.1"/>
    </source>
</evidence>
<comment type="subcellular location">
    <subcellularLocation>
        <location evidence="1 12">Cell outer membrane</location>
        <topology evidence="1 12">Multi-pass membrane protein</topology>
    </subcellularLocation>
</comment>
<dbReference type="Proteomes" id="UP001388259">
    <property type="component" value="Unassembled WGS sequence"/>
</dbReference>
<keyword evidence="2 12" id="KW-0813">Transport</keyword>
<dbReference type="EMBL" id="JAZBJM010000008">
    <property type="protein sequence ID" value="MEM0519005.1"/>
    <property type="molecule type" value="Genomic_DNA"/>
</dbReference>
<evidence type="ECO:0000256" key="11">
    <source>
        <dbReference type="ARBA" id="ARBA00023237"/>
    </source>
</evidence>
<dbReference type="InterPro" id="IPR037066">
    <property type="entry name" value="Plug_dom_sf"/>
</dbReference>
<evidence type="ECO:0000256" key="3">
    <source>
        <dbReference type="ARBA" id="ARBA00022452"/>
    </source>
</evidence>
<dbReference type="Pfam" id="PF00593">
    <property type="entry name" value="TonB_dep_Rec_b-barrel"/>
    <property type="match status" value="1"/>
</dbReference>
<evidence type="ECO:0000256" key="8">
    <source>
        <dbReference type="ARBA" id="ARBA00023065"/>
    </source>
</evidence>
<dbReference type="EMBL" id="JBANCF010000009">
    <property type="protein sequence ID" value="MEM0574086.1"/>
    <property type="molecule type" value="Genomic_DNA"/>
</dbReference>
<evidence type="ECO:0000259" key="15">
    <source>
        <dbReference type="Pfam" id="PF00593"/>
    </source>
</evidence>
<evidence type="ECO:0000313" key="17">
    <source>
        <dbReference type="EMBL" id="MEM0519005.1"/>
    </source>
</evidence>
<feature type="chain" id="PRO_5044235814" evidence="14">
    <location>
        <begin position="24"/>
        <end position="707"/>
    </location>
</feature>
<reference evidence="17 20" key="1">
    <citation type="submission" date="2024-01" db="EMBL/GenBank/DDBJ databases">
        <title>Aequorivita flavus sp. nov., isolated from deep-sea sediment.</title>
        <authorList>
            <person name="Chen X."/>
        </authorList>
    </citation>
    <scope>NUCLEOTIDE SEQUENCE</scope>
    <source>
        <strain evidence="17">MCCC 1A16923</strain>
        <strain evidence="18 20">MCCC 1A16935</strain>
    </source>
</reference>
<keyword evidence="10 12" id="KW-0472">Membrane</keyword>
<keyword evidence="5 12" id="KW-0812">Transmembrane</keyword>
<dbReference type="PROSITE" id="PS52016">
    <property type="entry name" value="TONB_DEPENDENT_REC_3"/>
    <property type="match status" value="1"/>
</dbReference>
<dbReference type="InterPro" id="IPR039426">
    <property type="entry name" value="TonB-dep_rcpt-like"/>
</dbReference>
<dbReference type="RefSeq" id="WP_342687632.1">
    <property type="nucleotide sequence ID" value="NZ_JAZBJM010000008.1"/>
</dbReference>
<evidence type="ECO:0000259" key="16">
    <source>
        <dbReference type="Pfam" id="PF07715"/>
    </source>
</evidence>
<evidence type="ECO:0000313" key="19">
    <source>
        <dbReference type="Proteomes" id="UP001388259"/>
    </source>
</evidence>
<gene>
    <name evidence="18" type="ORF">VZD24_11200</name>
    <name evidence="17" type="ORF">VZD85_11615</name>
</gene>